<dbReference type="GeneID" id="92512677"/>
<dbReference type="PANTHER" id="PTHR44324:SF5">
    <property type="entry name" value="EF-HAND DOMAIN-CONTAINING PROTEIN"/>
    <property type="match status" value="1"/>
</dbReference>
<dbReference type="InterPro" id="IPR051242">
    <property type="entry name" value="WD-EF-hand_domain"/>
</dbReference>
<feature type="compositionally biased region" description="Polar residues" evidence="3">
    <location>
        <begin position="1554"/>
        <end position="1564"/>
    </location>
</feature>
<name>A0A836GKI3_9TRYP</name>
<keyword evidence="5" id="KW-1185">Reference proteome</keyword>
<comment type="caution">
    <text evidence="4">The sequence shown here is derived from an EMBL/GenBank/DDBJ whole genome shotgun (WGS) entry which is preliminary data.</text>
</comment>
<feature type="compositionally biased region" description="Basic and acidic residues" evidence="3">
    <location>
        <begin position="27"/>
        <end position="43"/>
    </location>
</feature>
<evidence type="ECO:0000313" key="4">
    <source>
        <dbReference type="EMBL" id="KAG5469367.1"/>
    </source>
</evidence>
<accession>A0A836GKI3</accession>
<proteinExistence type="predicted"/>
<evidence type="ECO:0000256" key="2">
    <source>
        <dbReference type="PROSITE-ProRule" id="PRU00221"/>
    </source>
</evidence>
<gene>
    <name evidence="4" type="ORF">LSCM1_02584</name>
</gene>
<keyword evidence="2" id="KW-0853">WD repeat</keyword>
<feature type="region of interest" description="Disordered" evidence="3">
    <location>
        <begin position="945"/>
        <end position="978"/>
    </location>
</feature>
<feature type="region of interest" description="Disordered" evidence="3">
    <location>
        <begin position="1790"/>
        <end position="1839"/>
    </location>
</feature>
<feature type="compositionally biased region" description="Polar residues" evidence="3">
    <location>
        <begin position="1517"/>
        <end position="1534"/>
    </location>
</feature>
<evidence type="ECO:0000313" key="5">
    <source>
        <dbReference type="Proteomes" id="UP000673552"/>
    </source>
</evidence>
<reference evidence="5" key="1">
    <citation type="journal article" date="2021" name="Microbiol. Resour. Announc.">
        <title>LGAAP: Leishmaniinae Genome Assembly and Annotation Pipeline.</title>
        <authorList>
            <person name="Almutairi H."/>
            <person name="Urbaniak M.D."/>
            <person name="Bates M.D."/>
            <person name="Jariyapan N."/>
            <person name="Kwakye-Nuako G."/>
            <person name="Thomaz-Soccol V."/>
            <person name="Al-Salem W.S."/>
            <person name="Dillon R.J."/>
            <person name="Bates P.A."/>
            <person name="Gatherer D."/>
        </authorList>
    </citation>
    <scope>NUCLEOTIDE SEQUENCE [LARGE SCALE GENOMIC DNA]</scope>
</reference>
<dbReference type="InterPro" id="IPR015943">
    <property type="entry name" value="WD40/YVTN_repeat-like_dom_sf"/>
</dbReference>
<feature type="region of interest" description="Disordered" evidence="3">
    <location>
        <begin position="1994"/>
        <end position="2022"/>
    </location>
</feature>
<dbReference type="OrthoDB" id="75172at2759"/>
<feature type="region of interest" description="Disordered" evidence="3">
    <location>
        <begin position="519"/>
        <end position="556"/>
    </location>
</feature>
<reference evidence="5" key="2">
    <citation type="journal article" date="2021" name="Sci. Data">
        <title>Chromosome-scale genome sequencing, assembly and annotation of six genomes from subfamily Leishmaniinae.</title>
        <authorList>
            <person name="Almutairi H."/>
            <person name="Urbaniak M.D."/>
            <person name="Bates M.D."/>
            <person name="Jariyapan N."/>
            <person name="Kwakye-Nuako G."/>
            <person name="Thomaz Soccol V."/>
            <person name="Al-Salem W.S."/>
            <person name="Dillon R.J."/>
            <person name="Bates P.A."/>
            <person name="Gatherer D."/>
        </authorList>
    </citation>
    <scope>NUCLEOTIDE SEQUENCE [LARGE SCALE GENOMIC DNA]</scope>
</reference>
<dbReference type="InterPro" id="IPR036322">
    <property type="entry name" value="WD40_repeat_dom_sf"/>
</dbReference>
<protein>
    <recommendedName>
        <fullName evidence="6">Guanine nucleotide-binding protein subunit beta-like protein</fullName>
    </recommendedName>
</protein>
<feature type="region of interest" description="Disordered" evidence="3">
    <location>
        <begin position="1756"/>
        <end position="1775"/>
    </location>
</feature>
<dbReference type="SMART" id="SM00320">
    <property type="entry name" value="WD40"/>
    <property type="match status" value="6"/>
</dbReference>
<feature type="compositionally biased region" description="Polar residues" evidence="3">
    <location>
        <begin position="2012"/>
        <end position="2022"/>
    </location>
</feature>
<dbReference type="Pfam" id="PF00400">
    <property type="entry name" value="WD40"/>
    <property type="match status" value="1"/>
</dbReference>
<feature type="compositionally biased region" description="Low complexity" evidence="3">
    <location>
        <begin position="951"/>
        <end position="978"/>
    </location>
</feature>
<dbReference type="RefSeq" id="XP_067175540.1">
    <property type="nucleotide sequence ID" value="XM_067320165.1"/>
</dbReference>
<feature type="region of interest" description="Disordered" evidence="3">
    <location>
        <begin position="460"/>
        <end position="498"/>
    </location>
</feature>
<dbReference type="Proteomes" id="UP000673552">
    <property type="component" value="Unassembled WGS sequence"/>
</dbReference>
<feature type="compositionally biased region" description="Low complexity" evidence="3">
    <location>
        <begin position="1828"/>
        <end position="1839"/>
    </location>
</feature>
<feature type="region of interest" description="Disordered" evidence="3">
    <location>
        <begin position="1"/>
        <end position="81"/>
    </location>
</feature>
<feature type="region of interest" description="Disordered" evidence="3">
    <location>
        <begin position="1506"/>
        <end position="1601"/>
    </location>
</feature>
<feature type="repeat" description="WD" evidence="2">
    <location>
        <begin position="336"/>
        <end position="368"/>
    </location>
</feature>
<dbReference type="SUPFAM" id="SSF50978">
    <property type="entry name" value="WD40 repeat-like"/>
    <property type="match status" value="2"/>
</dbReference>
<dbReference type="EMBL" id="JAFEUZ010000033">
    <property type="protein sequence ID" value="KAG5469367.1"/>
    <property type="molecule type" value="Genomic_DNA"/>
</dbReference>
<dbReference type="PANTHER" id="PTHR44324">
    <property type="entry name" value="WD40 REPEAT DOMAIN 95"/>
    <property type="match status" value="1"/>
</dbReference>
<evidence type="ECO:0008006" key="6">
    <source>
        <dbReference type="Google" id="ProtNLM"/>
    </source>
</evidence>
<evidence type="ECO:0000256" key="1">
    <source>
        <dbReference type="ARBA" id="ARBA00022737"/>
    </source>
</evidence>
<organism evidence="4 5">
    <name type="scientific">Leishmania martiniquensis</name>
    <dbReference type="NCBI Taxonomy" id="1580590"/>
    <lineage>
        <taxon>Eukaryota</taxon>
        <taxon>Discoba</taxon>
        <taxon>Euglenozoa</taxon>
        <taxon>Kinetoplastea</taxon>
        <taxon>Metakinetoplastina</taxon>
        <taxon>Trypanosomatida</taxon>
        <taxon>Trypanosomatidae</taxon>
        <taxon>Leishmaniinae</taxon>
        <taxon>Leishmania</taxon>
    </lineage>
</organism>
<feature type="compositionally biased region" description="Pro residues" evidence="3">
    <location>
        <begin position="51"/>
        <end position="64"/>
    </location>
</feature>
<dbReference type="PROSITE" id="PS50082">
    <property type="entry name" value="WD_REPEATS_2"/>
    <property type="match status" value="1"/>
</dbReference>
<feature type="compositionally biased region" description="Basic and acidic residues" evidence="3">
    <location>
        <begin position="1"/>
        <end position="16"/>
    </location>
</feature>
<sequence length="2022" mass="213337">MEKCRMGSSRGGRERFVAVQKGARAGRSKDALPPKCIGSDDRPSSALGTSPPAPQGGHPTPPPTSLGGATTAMSGNAPRHAATCAASMHQWILAVKPPPPPTEAVATPSVSSAAVEKGMRSGCSTSVGTSGSSRYSSASAVAQLPLEERIGLLELKSIMRVFQVPQDGAAGQSMESPVSERPHGEIADHIMGPQALDMLRSIDELSAIVAVLPRSQHAAHPPDQQGARDAAGTLLSAACQRQKHSSAPASSLSEPSLLLRNLSQDEFIQAIRCAVPSAALPEIQALLTKAISETQDTVSWNDLATFLATRSRQKADLALENQRFVVGGPPCGMDFDDQHSSPITCVAVEPGRRLLVTGCSEGCVRAWSGGSDLAYRGLLLQVDKWIVGLHWGCKQRVLYVVTMDRWVYVLDGTSYEVLRAYHGRGITESSASMTYASETIGTVHVGGVALTKRTISSARSYGAPRFSPKDIRPLDASPPPRPPANRAASRESKGERMRRKLLSAMHSCRIVQPASNDTAIAEHSRRRGPAQTDCTCRRGDASAPSESLGLTAMSSPSSTTTLATTYLLTTANVAEVLHQDNTPLTGAGRGPYVRQQVNEGVLTALVDPVTATAFQESAFQEDVLLLGTSAGDVFLFQLAQHHHLDTKLVLVARHVFHQLHHGRVTKLDLLLSLHALVSSGDDGHVRVTSLVTGQPLRSFHAADLPEQHVSVTDFDLHPHLKMLLTVGPERHALVWEWTQPSPIALLGPANSPCCGGAFVGDRVLTLSRDGVLHVYDCKGFHLQQELSLASASSFDRCGSGVGATRSAISKIYVDEGPQRVVCFGHFPVPLRVKWQISTAYPERYRGHYVPILRTLSSRAFRQVVTVGTDGIVMTWTPRTGANEFSFLLSNFSNATSATPPLRPTAASMDVLQRCLLTGFANGIMVVWNILNGQAKRVLTAALGGTARKTARPTSGRSSSAAASSADRMSTTTAAATTSSSRRDVTAVGSFLRHRSVSYIFAIGSHLYVDTAAESAGATALSSGLQLGEFSTTPASSWTLPSALGEVTKLLQLGSQLIGCATASGAVLLYNVLFDRQESAPLWVCESHLSPAWATGDSFSSRLTSVAMGDAAGFGCTSTLPWRSGAVSPAGAPRQRRVSGGTALFLESLLNRADAEPAAAVAATTGAVVSRVSLMMTLSAVHPRLLIVGQEDGTVSLWHTLRRVCLGAVSLTSAAGVEDSKAGEGAERGGTTGGWTMVAVDIDETEGRVLVFGDGEGNVHVCRVKWKVLTDLQEQAAALAMPNLALYCRMSAPAQEHHPTVEASAASSPEDATAAERSLPVLQQLERVHVFASGLVLAGIRVIHAGKVSSTVGDAAPLSNASAGAKDVLPSSEAGEGFPELSVSLETHTDADRPHLVILCTGVDRYVRLFTLAGVPIGELGMDEWDTTRPSTFRFLGKPTVPPALPLSCPLCGNVDWQHEAHDAIKKSDCYHDYLADLYETHHTRPAALVGPLRRLASSGSMALRRTMGSSTHRDTLGSPSPLTAARTPSATHTSPALDVEDPPRKAGSVAGFNRPSSHGHTNTLVFGESTKPGTSTAHELPSNDAGRFLPSELRPDSPSPIKRCLRARLTPTSRHRYETGQCFRGLLKHSHARQLLHCHWQGCAPPLSSDSQPLVALPVLPSLLLGTSSTSTGATPAPAGTWSNALLAANDCSSSSGQSRASEHFLRPLGCAAVTSASFLDERHAPGHAPIRQHRSVLCKALPPTDVEGPMMLRRSSTASTDAPGSAVGSPRNRVRQSCATVAALRSLTAVPHPNSDTTEARRLDLPASEGSSLVSRAPPLPAEHASADTQSSSSSHAVSASAPMLKTVAPLPAGAFQNGCVADVEQQRFISALSFLSNERARLVKSTCTAATREHLAALAIPTITHSVSAGGAGDASAVAALQHLSSTLQGPGPVSAASASPSLTPALDVHKYVDSILEKRRSLLGGRAPVAQEATSSSKRFLAEVTSRMYLAPVEGPPTPFSDVSRPHHSATTPPSRMRQ</sequence>
<dbReference type="Gene3D" id="2.130.10.10">
    <property type="entry name" value="YVTN repeat-like/Quinoprotein amine dehydrogenase"/>
    <property type="match status" value="2"/>
</dbReference>
<keyword evidence="1" id="KW-0677">Repeat</keyword>
<evidence type="ECO:0000256" key="3">
    <source>
        <dbReference type="SAM" id="MobiDB-lite"/>
    </source>
</evidence>
<dbReference type="InterPro" id="IPR001680">
    <property type="entry name" value="WD40_rpt"/>
</dbReference>
<dbReference type="KEGG" id="lmat:92512677"/>